<keyword evidence="3" id="KW-1185">Reference proteome</keyword>
<dbReference type="Proteomes" id="UP000516260">
    <property type="component" value="Chromosome 11"/>
</dbReference>
<dbReference type="GO" id="GO:0006360">
    <property type="term" value="P:transcription by RNA polymerase I"/>
    <property type="evidence" value="ECO:0007669"/>
    <property type="project" value="InterPro"/>
</dbReference>
<dbReference type="Gene3D" id="6.20.250.70">
    <property type="match status" value="1"/>
</dbReference>
<name>A0A4Z2CAL0_9TELE</name>
<dbReference type="AlphaFoldDB" id="A0A4Z2CAL0"/>
<dbReference type="Pfam" id="PF08208">
    <property type="entry name" value="RNA_polI_A34"/>
    <property type="match status" value="1"/>
</dbReference>
<dbReference type="InterPro" id="IPR013240">
    <property type="entry name" value="DNA-dir_RNA_pol1_su_RPA34"/>
</dbReference>
<dbReference type="GO" id="GO:0003723">
    <property type="term" value="F:RNA binding"/>
    <property type="evidence" value="ECO:0007669"/>
    <property type="project" value="TreeGrafter"/>
</dbReference>
<comment type="caution">
    <text evidence="2">The sequence shown here is derived from an EMBL/GenBank/DDBJ whole genome shotgun (WGS) entry which is preliminary data.</text>
</comment>
<sequence>MPKDVSSSSEGESENPPTESQPKQLGKTTRYECPVDFVSVSYKPCKSTFRKKLKKSNKELWLIKAPAAFDPECFQGVQVPLSGLQTVKVHATKGGANSERDQQIYNVRASAHGTSELYLLTSDKNSSERVGCAPTFSGLLTVCESYGYEANRALQVIPAAPPPSIPSELKHRFPLTQMASTQTCVAKDETDGLDQHLMERMQEEEEGRKKKKKRKREKDIKMEPEEEMDISRVNENVAEIQAQVKTEMPFQEGGVLEEKKRKKKKKKKDSEQDEVEELMGKTEPVDSWSNDVAEGSNKKKKKKKSKMDAD</sequence>
<protein>
    <recommendedName>
        <fullName evidence="4">DNA-directed RNA polymerase I subunit RPA34</fullName>
    </recommendedName>
</protein>
<organism evidence="2 3">
    <name type="scientific">Takifugu bimaculatus</name>
    <dbReference type="NCBI Taxonomy" id="433685"/>
    <lineage>
        <taxon>Eukaryota</taxon>
        <taxon>Metazoa</taxon>
        <taxon>Chordata</taxon>
        <taxon>Craniata</taxon>
        <taxon>Vertebrata</taxon>
        <taxon>Euteleostomi</taxon>
        <taxon>Actinopterygii</taxon>
        <taxon>Neopterygii</taxon>
        <taxon>Teleostei</taxon>
        <taxon>Neoteleostei</taxon>
        <taxon>Acanthomorphata</taxon>
        <taxon>Eupercaria</taxon>
        <taxon>Tetraodontiformes</taxon>
        <taxon>Tetradontoidea</taxon>
        <taxon>Tetraodontidae</taxon>
        <taxon>Takifugu</taxon>
    </lineage>
</organism>
<dbReference type="PANTHER" id="PTHR15484">
    <property type="entry name" value="DNA-DIRECTED RNA POLYMERASE I SUBUNIT RPA34"/>
    <property type="match status" value="1"/>
</dbReference>
<proteinExistence type="predicted"/>
<dbReference type="GO" id="GO:0005736">
    <property type="term" value="C:RNA polymerase I complex"/>
    <property type="evidence" value="ECO:0007669"/>
    <property type="project" value="TreeGrafter"/>
</dbReference>
<reference evidence="2 3" key="1">
    <citation type="submission" date="2019-04" db="EMBL/GenBank/DDBJ databases">
        <title>The sequence and de novo assembly of Takifugu bimaculatus genome using PacBio and Hi-C technologies.</title>
        <authorList>
            <person name="Xu P."/>
            <person name="Liu B."/>
            <person name="Zhou Z."/>
        </authorList>
    </citation>
    <scope>NUCLEOTIDE SEQUENCE [LARGE SCALE GENOMIC DNA]</scope>
    <source>
        <strain evidence="2">TB-2018</strain>
        <tissue evidence="2">Muscle</tissue>
    </source>
</reference>
<gene>
    <name evidence="2" type="ORF">fugu_010588</name>
</gene>
<accession>A0A4Z2CAL0</accession>
<evidence type="ECO:0000313" key="3">
    <source>
        <dbReference type="Proteomes" id="UP000516260"/>
    </source>
</evidence>
<feature type="region of interest" description="Disordered" evidence="1">
    <location>
        <begin position="1"/>
        <end position="27"/>
    </location>
</feature>
<dbReference type="PANTHER" id="PTHR15484:SF8">
    <property type="entry name" value="DNA-DIRECTED RNA POLYMERASE I SUBUNIT RPA34"/>
    <property type="match status" value="1"/>
</dbReference>
<dbReference type="EMBL" id="SWLE01000003">
    <property type="protein sequence ID" value="TNN01206.1"/>
    <property type="molecule type" value="Genomic_DNA"/>
</dbReference>
<feature type="region of interest" description="Disordered" evidence="1">
    <location>
        <begin position="201"/>
        <end position="310"/>
    </location>
</feature>
<evidence type="ECO:0000313" key="2">
    <source>
        <dbReference type="EMBL" id="TNN01206.1"/>
    </source>
</evidence>
<evidence type="ECO:0000256" key="1">
    <source>
        <dbReference type="SAM" id="MobiDB-lite"/>
    </source>
</evidence>
<feature type="compositionally biased region" description="Low complexity" evidence="1">
    <location>
        <begin position="1"/>
        <end position="20"/>
    </location>
</feature>
<feature type="compositionally biased region" description="Basic residues" evidence="1">
    <location>
        <begin position="298"/>
        <end position="310"/>
    </location>
</feature>
<evidence type="ECO:0008006" key="4">
    <source>
        <dbReference type="Google" id="ProtNLM"/>
    </source>
</evidence>